<protein>
    <submittedName>
        <fullName evidence="2">Nuclear transport factor 2 family protein</fullName>
    </submittedName>
</protein>
<organism evidence="2 3">
    <name type="scientific">Streptomyces arboris</name>
    <dbReference type="NCBI Taxonomy" id="2600619"/>
    <lineage>
        <taxon>Bacteria</taxon>
        <taxon>Bacillati</taxon>
        <taxon>Actinomycetota</taxon>
        <taxon>Actinomycetes</taxon>
        <taxon>Kitasatosporales</taxon>
        <taxon>Streptomycetaceae</taxon>
        <taxon>Streptomyces</taxon>
    </lineage>
</organism>
<name>A0A5N5EAJ5_9ACTN</name>
<feature type="domain" description="DUF4440" evidence="1">
    <location>
        <begin position="19"/>
        <end position="123"/>
    </location>
</feature>
<comment type="caution">
    <text evidence="2">The sequence shown here is derived from an EMBL/GenBank/DDBJ whole genome shotgun (WGS) entry which is preliminary data.</text>
</comment>
<dbReference type="Proteomes" id="UP000326907">
    <property type="component" value="Unassembled WGS sequence"/>
</dbReference>
<evidence type="ECO:0000313" key="3">
    <source>
        <dbReference type="Proteomes" id="UP000326907"/>
    </source>
</evidence>
<dbReference type="SUPFAM" id="SSF54427">
    <property type="entry name" value="NTF2-like"/>
    <property type="match status" value="1"/>
</dbReference>
<reference evidence="2 3" key="1">
    <citation type="submission" date="2019-09" db="EMBL/GenBank/DDBJ databases">
        <authorList>
            <person name="Liu P."/>
        </authorList>
    </citation>
    <scope>NUCLEOTIDE SEQUENCE [LARGE SCALE GENOMIC DNA]</scope>
    <source>
        <strain evidence="2 3">TRM68085</strain>
    </source>
</reference>
<dbReference type="InterPro" id="IPR032710">
    <property type="entry name" value="NTF2-like_dom_sf"/>
</dbReference>
<proteinExistence type="predicted"/>
<dbReference type="Gene3D" id="3.10.450.50">
    <property type="match status" value="1"/>
</dbReference>
<evidence type="ECO:0000259" key="1">
    <source>
        <dbReference type="Pfam" id="PF14534"/>
    </source>
</evidence>
<sequence>MRSEFTMVAMEQLRKEVLAQAENAVRAFNSSDVELLDRLFAEDAVSVLEDGKTVTGAERKAGRAELLALGPVMTATVVESYVTSDTALLVVEWSIEVPATADGPQRHAGTALDVLRRRGDDWLYVIDNPYGKDI</sequence>
<evidence type="ECO:0000313" key="2">
    <source>
        <dbReference type="EMBL" id="KAB2587518.1"/>
    </source>
</evidence>
<accession>A0A5N5EAJ5</accession>
<keyword evidence="3" id="KW-1185">Reference proteome</keyword>
<dbReference type="EMBL" id="VYUA01000099">
    <property type="protein sequence ID" value="KAB2587518.1"/>
    <property type="molecule type" value="Genomic_DNA"/>
</dbReference>
<dbReference type="InterPro" id="IPR027843">
    <property type="entry name" value="DUF4440"/>
</dbReference>
<dbReference type="Pfam" id="PF14534">
    <property type="entry name" value="DUF4440"/>
    <property type="match status" value="1"/>
</dbReference>
<dbReference type="AlphaFoldDB" id="A0A5N5EAJ5"/>
<gene>
    <name evidence="2" type="ORF">F5983_37570</name>
</gene>